<protein>
    <submittedName>
        <fullName evidence="5">EAL domain-containing protein</fullName>
    </submittedName>
</protein>
<dbReference type="InterPro" id="IPR052155">
    <property type="entry name" value="Biofilm_reg_signaling"/>
</dbReference>
<dbReference type="PROSITE" id="PS50883">
    <property type="entry name" value="EAL"/>
    <property type="match status" value="1"/>
</dbReference>
<dbReference type="Gene3D" id="3.30.70.270">
    <property type="match status" value="1"/>
</dbReference>
<accession>A0A6G7YNS2</accession>
<feature type="transmembrane region" description="Helical" evidence="2">
    <location>
        <begin position="20"/>
        <end position="45"/>
    </location>
</feature>
<dbReference type="PROSITE" id="PS50887">
    <property type="entry name" value="GGDEF"/>
    <property type="match status" value="1"/>
</dbReference>
<evidence type="ECO:0000313" key="5">
    <source>
        <dbReference type="EMBL" id="QIK78393.1"/>
    </source>
</evidence>
<dbReference type="InterPro" id="IPR001633">
    <property type="entry name" value="EAL_dom"/>
</dbReference>
<dbReference type="RefSeq" id="WP_166410787.1">
    <property type="nucleotide sequence ID" value="NZ_CP049869.1"/>
</dbReference>
<dbReference type="Gene3D" id="3.20.20.450">
    <property type="entry name" value="EAL domain"/>
    <property type="match status" value="1"/>
</dbReference>
<dbReference type="EMBL" id="CP049869">
    <property type="protein sequence ID" value="QIK78393.1"/>
    <property type="molecule type" value="Genomic_DNA"/>
</dbReference>
<proteinExistence type="predicted"/>
<dbReference type="PANTHER" id="PTHR44757:SF2">
    <property type="entry name" value="BIOFILM ARCHITECTURE MAINTENANCE PROTEIN MBAA"/>
    <property type="match status" value="1"/>
</dbReference>
<dbReference type="SUPFAM" id="SSF141868">
    <property type="entry name" value="EAL domain-like"/>
    <property type="match status" value="1"/>
</dbReference>
<evidence type="ECO:0000259" key="4">
    <source>
        <dbReference type="PROSITE" id="PS50887"/>
    </source>
</evidence>
<dbReference type="Proteomes" id="UP000503222">
    <property type="component" value="Chromosome"/>
</dbReference>
<dbReference type="InterPro" id="IPR035919">
    <property type="entry name" value="EAL_sf"/>
</dbReference>
<sequence length="540" mass="58526">MSRLRGRHTPGTVGLASSQAITTCATLVATAMFVAVAGDVLPAAWSSSQSSTLSIALLLNVAIILFGYSRSKDLKKALNAQQEAQALAHRTAYTDHTTGLANRRALMDELVKASSLGRTHSLLLLDLDYFKKVNDLHGHMAGDELLRMVANVLRATTPEGSCCARLGGDEFAVLVPSELSDADANLVAEFITGEIAQPLTISANILQVSASIGIVTFDKSMSAEDALRRADIAMYAAKRAGRNCYARFDTAMETQLQSRTALENEIRSGIERGEFLPYFQPQIDLQSSELIGFEVLARWHSEKRGVLEPAGFLEIAEACGLIGALSMNVMRSALEQARDWPGHLKIAVNISPIQFRDRHLSERILKLLTETGFPAARLELEITETAILEDRELALATVQSLKNVGISISLDDFGTGYASLSQLQALPFDRIKIDRSFVGTLLSNDQSEAIVSTIAGLAKALHLPLTAEGVETHATMERLRHLGCSDAQGWLFGKAMPAADVCRRLGLAAGPRDGVGAEAETVSRERRDHFRRSSAERRCA</sequence>
<dbReference type="PANTHER" id="PTHR44757">
    <property type="entry name" value="DIGUANYLATE CYCLASE DGCP"/>
    <property type="match status" value="1"/>
</dbReference>
<dbReference type="InterPro" id="IPR043128">
    <property type="entry name" value="Rev_trsase/Diguanyl_cyclase"/>
</dbReference>
<evidence type="ECO:0000256" key="1">
    <source>
        <dbReference type="SAM" id="MobiDB-lite"/>
    </source>
</evidence>
<dbReference type="NCBIfam" id="TIGR00254">
    <property type="entry name" value="GGDEF"/>
    <property type="match status" value="1"/>
</dbReference>
<feature type="domain" description="EAL" evidence="3">
    <location>
        <begin position="259"/>
        <end position="509"/>
    </location>
</feature>
<keyword evidence="2" id="KW-1133">Transmembrane helix</keyword>
<dbReference type="InterPro" id="IPR029787">
    <property type="entry name" value="Nucleotide_cyclase"/>
</dbReference>
<dbReference type="SUPFAM" id="SSF55073">
    <property type="entry name" value="Nucleotide cyclase"/>
    <property type="match status" value="1"/>
</dbReference>
<keyword evidence="2" id="KW-0812">Transmembrane</keyword>
<dbReference type="SMART" id="SM00267">
    <property type="entry name" value="GGDEF"/>
    <property type="match status" value="1"/>
</dbReference>
<evidence type="ECO:0000259" key="3">
    <source>
        <dbReference type="PROSITE" id="PS50883"/>
    </source>
</evidence>
<gene>
    <name evidence="5" type="ORF">G7077_05200</name>
</gene>
<feature type="transmembrane region" description="Helical" evidence="2">
    <location>
        <begin position="51"/>
        <end position="68"/>
    </location>
</feature>
<evidence type="ECO:0000313" key="6">
    <source>
        <dbReference type="Proteomes" id="UP000503222"/>
    </source>
</evidence>
<keyword evidence="6" id="KW-1185">Reference proteome</keyword>
<feature type="region of interest" description="Disordered" evidence="1">
    <location>
        <begin position="512"/>
        <end position="540"/>
    </location>
</feature>
<feature type="compositionally biased region" description="Basic and acidic residues" evidence="1">
    <location>
        <begin position="521"/>
        <end position="540"/>
    </location>
</feature>
<dbReference type="KEGG" id="spii:G7077_05200"/>
<dbReference type="CDD" id="cd01949">
    <property type="entry name" value="GGDEF"/>
    <property type="match status" value="1"/>
</dbReference>
<dbReference type="SMART" id="SM00052">
    <property type="entry name" value="EAL"/>
    <property type="match status" value="1"/>
</dbReference>
<feature type="domain" description="GGDEF" evidence="4">
    <location>
        <begin position="118"/>
        <end position="250"/>
    </location>
</feature>
<organism evidence="5 6">
    <name type="scientific">Sphingomonas piscis</name>
    <dbReference type="NCBI Taxonomy" id="2714943"/>
    <lineage>
        <taxon>Bacteria</taxon>
        <taxon>Pseudomonadati</taxon>
        <taxon>Pseudomonadota</taxon>
        <taxon>Alphaproteobacteria</taxon>
        <taxon>Sphingomonadales</taxon>
        <taxon>Sphingomonadaceae</taxon>
        <taxon>Sphingomonas</taxon>
    </lineage>
</organism>
<keyword evidence="2" id="KW-0472">Membrane</keyword>
<dbReference type="Pfam" id="PF00563">
    <property type="entry name" value="EAL"/>
    <property type="match status" value="1"/>
</dbReference>
<dbReference type="InterPro" id="IPR000160">
    <property type="entry name" value="GGDEF_dom"/>
</dbReference>
<dbReference type="AlphaFoldDB" id="A0A6G7YNS2"/>
<dbReference type="CDD" id="cd01948">
    <property type="entry name" value="EAL"/>
    <property type="match status" value="1"/>
</dbReference>
<name>A0A6G7YNS2_9SPHN</name>
<reference evidence="5 6" key="1">
    <citation type="submission" date="2020-03" db="EMBL/GenBank/DDBJ databases">
        <title>Sphingomonas sp. nov., isolated from fish.</title>
        <authorList>
            <person name="Hyun D.-W."/>
            <person name="Bae J.-W."/>
        </authorList>
    </citation>
    <scope>NUCLEOTIDE SEQUENCE [LARGE SCALE GENOMIC DNA]</scope>
    <source>
        <strain evidence="5 6">HDW15B</strain>
    </source>
</reference>
<evidence type="ECO:0000256" key="2">
    <source>
        <dbReference type="SAM" id="Phobius"/>
    </source>
</evidence>
<dbReference type="Pfam" id="PF00990">
    <property type="entry name" value="GGDEF"/>
    <property type="match status" value="1"/>
</dbReference>